<dbReference type="EMBL" id="CP007044">
    <property type="protein sequence ID" value="AHG21776.1"/>
    <property type="molecule type" value="Genomic_DNA"/>
</dbReference>
<dbReference type="STRING" id="1441930.Z042_20790"/>
<dbReference type="HOGENOM" id="CLU_059021_3_4_6"/>
<evidence type="ECO:0000313" key="2">
    <source>
        <dbReference type="EMBL" id="AHG21776.1"/>
    </source>
</evidence>
<dbReference type="PATRIC" id="fig|1441930.4.peg.4104"/>
<gene>
    <name evidence="2" type="ORF">Z042_20790</name>
</gene>
<dbReference type="eggNOG" id="COG1853">
    <property type="taxonomic scope" value="Bacteria"/>
</dbReference>
<protein>
    <submittedName>
        <fullName evidence="2">Asp/Glu/hydantoin racemase</fullName>
    </submittedName>
</protein>
<dbReference type="SUPFAM" id="SSF50475">
    <property type="entry name" value="FMN-binding split barrel"/>
    <property type="match status" value="1"/>
</dbReference>
<keyword evidence="3" id="KW-1185">Reference proteome</keyword>
<accession>W0LDF8</accession>
<dbReference type="PANTHER" id="PTHR43812">
    <property type="entry name" value="BLR2425 PROTEIN"/>
    <property type="match status" value="1"/>
</dbReference>
<dbReference type="PANTHER" id="PTHR43812:SF2">
    <property type="entry name" value="FLAVIN REDUCTASE LIKE DOMAIN-CONTAINING PROTEIN"/>
    <property type="match status" value="1"/>
</dbReference>
<dbReference type="GO" id="GO:0016646">
    <property type="term" value="F:oxidoreductase activity, acting on the CH-NH group of donors, NAD or NADP as acceptor"/>
    <property type="evidence" value="ECO:0007669"/>
    <property type="project" value="UniProtKB-ARBA"/>
</dbReference>
<reference evidence="2 3" key="2">
    <citation type="submission" date="2015-03" db="EMBL/GenBank/DDBJ databases">
        <authorList>
            <person name="Chan K.-G."/>
        </authorList>
    </citation>
    <scope>NUCLEOTIDE SEQUENCE [LARGE SCALE GENOMIC DNA]</scope>
    <source>
        <strain evidence="2 3">RB-25</strain>
    </source>
</reference>
<sequence>MHNKPRYYYEPAAGHGLPHDPLNAIIGPRPIGWISSLSAAGQRNLAPYSFFNCFSYRPPIIGFASSGWKDSVANIVETGEFVWNLTTRPLAEAMNSSSAALPHGEDEFAFAGLTPIAGRRVKAERVAESPVNFECRLTQCVRLQNAAGENVDTWLVLGEVVAVHIDPALLDEHGVYQTAAAQPVLRAGGPTAYYGISEQHRFDLVRPEVHKKQG</sequence>
<feature type="domain" description="Flavin reductase like" evidence="1">
    <location>
        <begin position="26"/>
        <end position="178"/>
    </location>
</feature>
<dbReference type="Proteomes" id="UP000019030">
    <property type="component" value="Chromosome"/>
</dbReference>
<dbReference type="Gene3D" id="2.30.110.10">
    <property type="entry name" value="Electron Transport, Fmn-binding Protein, Chain A"/>
    <property type="match status" value="1"/>
</dbReference>
<dbReference type="OrthoDB" id="9794638at2"/>
<dbReference type="AlphaFoldDB" id="W0LDF8"/>
<dbReference type="Pfam" id="PF01613">
    <property type="entry name" value="Flavin_Reduct"/>
    <property type="match status" value="1"/>
</dbReference>
<proteinExistence type="predicted"/>
<name>W0LDF8_9GAMM</name>
<reference evidence="2 3" key="1">
    <citation type="submission" date="2014-01" db="EMBL/GenBank/DDBJ databases">
        <title>Isolation of Serratia multitudinisentens RB-25 from Ex-Landfill site.</title>
        <authorList>
            <person name="Robson E.H.J."/>
        </authorList>
    </citation>
    <scope>NUCLEOTIDE SEQUENCE [LARGE SCALE GENOMIC DNA]</scope>
    <source>
        <strain evidence="2 3">RB-25</strain>
    </source>
</reference>
<evidence type="ECO:0000313" key="3">
    <source>
        <dbReference type="Proteomes" id="UP000019030"/>
    </source>
</evidence>
<dbReference type="InterPro" id="IPR002563">
    <property type="entry name" value="Flavin_Rdtase-like_dom"/>
</dbReference>
<dbReference type="GO" id="GO:0010181">
    <property type="term" value="F:FMN binding"/>
    <property type="evidence" value="ECO:0007669"/>
    <property type="project" value="InterPro"/>
</dbReference>
<organism evidence="2 3">
    <name type="scientific">Chania multitudinisentens RB-25</name>
    <dbReference type="NCBI Taxonomy" id="1441930"/>
    <lineage>
        <taxon>Bacteria</taxon>
        <taxon>Pseudomonadati</taxon>
        <taxon>Pseudomonadota</taxon>
        <taxon>Gammaproteobacteria</taxon>
        <taxon>Enterobacterales</taxon>
        <taxon>Yersiniaceae</taxon>
        <taxon>Chania</taxon>
    </lineage>
</organism>
<dbReference type="SMART" id="SM00903">
    <property type="entry name" value="Flavin_Reduct"/>
    <property type="match status" value="1"/>
</dbReference>
<dbReference type="RefSeq" id="WP_024911711.1">
    <property type="nucleotide sequence ID" value="NZ_CP007044.2"/>
</dbReference>
<evidence type="ECO:0000259" key="1">
    <source>
        <dbReference type="SMART" id="SM00903"/>
    </source>
</evidence>
<dbReference type="InterPro" id="IPR012349">
    <property type="entry name" value="Split_barrel_FMN-bd"/>
</dbReference>
<dbReference type="KEGG" id="sfo:Z042_20790"/>